<dbReference type="PANTHER" id="PTHR18763:SF0">
    <property type="entry name" value="WD REPEAT-CONTAINING PROTEIN 18"/>
    <property type="match status" value="1"/>
</dbReference>
<gene>
    <name evidence="8" type="primary">IPI3</name>
    <name evidence="8" type="ORF">OC842_001600</name>
</gene>
<feature type="compositionally biased region" description="Low complexity" evidence="7">
    <location>
        <begin position="430"/>
        <end position="450"/>
    </location>
</feature>
<feature type="repeat" description="WD" evidence="4">
    <location>
        <begin position="175"/>
        <end position="208"/>
    </location>
</feature>
<comment type="subunit">
    <text evidence="5">Component of the RIX1 complex, composed of IPI1, RIX1/IPI2 and IPI3 in a 1:2:2 stoichiometry. The complex interacts (via RIX1) with MDN1 (via its hexameric AAA ATPase ring) and the pre-60S ribosome particles.</text>
</comment>
<dbReference type="InterPro" id="IPR036322">
    <property type="entry name" value="WD40_repeat_dom_sf"/>
</dbReference>
<name>A0AAN6GER6_9BASI</name>
<evidence type="ECO:0000256" key="2">
    <source>
        <dbReference type="ARBA" id="ARBA00022574"/>
    </source>
</evidence>
<evidence type="ECO:0000256" key="5">
    <source>
        <dbReference type="RuleBase" id="RU369067"/>
    </source>
</evidence>
<accession>A0AAN6GER6</accession>
<dbReference type="PANTHER" id="PTHR18763">
    <property type="entry name" value="WD-REPEAT PROTEIN 18"/>
    <property type="match status" value="1"/>
</dbReference>
<dbReference type="SMART" id="SM00320">
    <property type="entry name" value="WD40"/>
    <property type="match status" value="4"/>
</dbReference>
<keyword evidence="5" id="KW-0698">rRNA processing</keyword>
<dbReference type="InterPro" id="IPR045227">
    <property type="entry name" value="WDR18/Ipi3/RID3"/>
</dbReference>
<comment type="similarity">
    <text evidence="1 5">Belongs to the WD repeat IPI3/WDR18 family.</text>
</comment>
<sequence length="660" mass="66345">MAASFAHAGSAALPALRLLAQDTILYTRTADAHSAPIAGLLPLSTAAPSGLSSSSSAVAGTAAAATLGGSDGSASSSSISIPPTQPTLSYRQAVSPASHAFDINPGANLVAAADVRSPTLLFWTLRTDVLLQRIIVPTRLTTVSLSPDGDLCAAGSTEGSLFLWQISTGQLLASFDAHYRAVTVLAWSPDGQALVSAGADSRILVWSLAGLLAPEAQSNVSVQGGGGASSAAATTSHQPHAYATLADHTLPITSLAFPPTARFPAPATLWSTSLDGSLKLWDLRTRSLLFTYATPFPLQHLACDALNRFVYVSTAPPNAASASAASSSGGKGSGGQSHLARVLRIDVSRKRTPAGTEYFAQHEAEIGTEPGTSADGQVIRLRHRITSLALSPGSSHLVVGTAASHIHVFDTNSAQTLAVLNVGPSIVNSASGSGSGNGPASSSAPSLKAGAGAGGANAELGGGPGTCFAPGAVTNIKIATLAPVQSRMSAAMGSLSGAAGTAKGKGAAGSGGGGGMDGEDAVPLVASNFARTVTRGAPNSNSAVEAFSEGIVWRRIPRDLDKISPYITSSTAIFPLFSGLASTMAPGSSQARLPLPGLFPSTLASSSSGHASISSAISSSREADLEAEVVRLRTQLEEANQLNERMYALVGSGDGAGRSN</sequence>
<dbReference type="InterPro" id="IPR001680">
    <property type="entry name" value="WD40_rpt"/>
</dbReference>
<feature type="coiled-coil region" evidence="6">
    <location>
        <begin position="622"/>
        <end position="649"/>
    </location>
</feature>
<dbReference type="PROSITE" id="PS50082">
    <property type="entry name" value="WD_REPEATS_2"/>
    <property type="match status" value="3"/>
</dbReference>
<comment type="caution">
    <text evidence="8">The sequence shown here is derived from an EMBL/GenBank/DDBJ whole genome shotgun (WGS) entry which is preliminary data.</text>
</comment>
<dbReference type="GO" id="GO:0005656">
    <property type="term" value="C:nuclear pre-replicative complex"/>
    <property type="evidence" value="ECO:0007669"/>
    <property type="project" value="TreeGrafter"/>
</dbReference>
<dbReference type="Gene3D" id="2.130.10.10">
    <property type="entry name" value="YVTN repeat-like/Quinoprotein amine dehydrogenase"/>
    <property type="match status" value="3"/>
</dbReference>
<organism evidence="8 9">
    <name type="scientific">Tilletia horrida</name>
    <dbReference type="NCBI Taxonomy" id="155126"/>
    <lineage>
        <taxon>Eukaryota</taxon>
        <taxon>Fungi</taxon>
        <taxon>Dikarya</taxon>
        <taxon>Basidiomycota</taxon>
        <taxon>Ustilaginomycotina</taxon>
        <taxon>Exobasidiomycetes</taxon>
        <taxon>Tilletiales</taxon>
        <taxon>Tilletiaceae</taxon>
        <taxon>Tilletia</taxon>
    </lineage>
</organism>
<feature type="repeat" description="WD" evidence="4">
    <location>
        <begin position="140"/>
        <end position="174"/>
    </location>
</feature>
<evidence type="ECO:0000313" key="9">
    <source>
        <dbReference type="Proteomes" id="UP001176521"/>
    </source>
</evidence>
<feature type="region of interest" description="Disordered" evidence="7">
    <location>
        <begin position="430"/>
        <end position="455"/>
    </location>
</feature>
<reference evidence="8" key="1">
    <citation type="journal article" date="2023" name="PhytoFront">
        <title>Draft Genome Resources of Seven Strains of Tilletia horrida, Causal Agent of Kernel Smut of Rice.</title>
        <authorList>
            <person name="Khanal S."/>
            <person name="Antony Babu S."/>
            <person name="Zhou X.G."/>
        </authorList>
    </citation>
    <scope>NUCLEOTIDE SEQUENCE</scope>
    <source>
        <strain evidence="8">TX3</strain>
    </source>
</reference>
<dbReference type="GO" id="GO:0006364">
    <property type="term" value="P:rRNA processing"/>
    <property type="evidence" value="ECO:0007669"/>
    <property type="project" value="UniProtKB-UniRule"/>
</dbReference>
<evidence type="ECO:0000256" key="7">
    <source>
        <dbReference type="SAM" id="MobiDB-lite"/>
    </source>
</evidence>
<protein>
    <recommendedName>
        <fullName evidence="5">Pre-rRNA-processing protein IPI3</fullName>
    </recommendedName>
</protein>
<dbReference type="GO" id="GO:0006261">
    <property type="term" value="P:DNA-templated DNA replication"/>
    <property type="evidence" value="ECO:0007669"/>
    <property type="project" value="TreeGrafter"/>
</dbReference>
<evidence type="ECO:0000256" key="4">
    <source>
        <dbReference type="PROSITE-ProRule" id="PRU00221"/>
    </source>
</evidence>
<comment type="function">
    <text evidence="5">Component of the RIX1 complex required for processing of ITS2 sequences from 35S pre-rRNA.</text>
</comment>
<keyword evidence="9" id="KW-1185">Reference proteome</keyword>
<evidence type="ECO:0000256" key="1">
    <source>
        <dbReference type="ARBA" id="ARBA00010143"/>
    </source>
</evidence>
<dbReference type="Proteomes" id="UP001176521">
    <property type="component" value="Unassembled WGS sequence"/>
</dbReference>
<evidence type="ECO:0000256" key="3">
    <source>
        <dbReference type="ARBA" id="ARBA00022737"/>
    </source>
</evidence>
<keyword evidence="6" id="KW-0175">Coiled coil</keyword>
<dbReference type="SUPFAM" id="SSF50978">
    <property type="entry name" value="WD40 repeat-like"/>
    <property type="match status" value="1"/>
</dbReference>
<dbReference type="InterPro" id="IPR015943">
    <property type="entry name" value="WD40/YVTN_repeat-like_dom_sf"/>
</dbReference>
<evidence type="ECO:0000256" key="6">
    <source>
        <dbReference type="SAM" id="Coils"/>
    </source>
</evidence>
<dbReference type="EMBL" id="JAPDMQ010000058">
    <property type="protein sequence ID" value="KAK0537547.1"/>
    <property type="molecule type" value="Genomic_DNA"/>
</dbReference>
<comment type="subcellular location">
    <subcellularLocation>
        <location evidence="5">Nucleus</location>
    </subcellularLocation>
</comment>
<proteinExistence type="inferred from homology"/>
<dbReference type="GO" id="GO:0120330">
    <property type="term" value="C:rixosome complex"/>
    <property type="evidence" value="ECO:0007669"/>
    <property type="project" value="UniProtKB-UniRule"/>
</dbReference>
<dbReference type="AlphaFoldDB" id="A0AAN6GER6"/>
<feature type="repeat" description="WD" evidence="4">
    <location>
        <begin position="245"/>
        <end position="291"/>
    </location>
</feature>
<dbReference type="InterPro" id="IPR019775">
    <property type="entry name" value="WD40_repeat_CS"/>
</dbReference>
<dbReference type="PROSITE" id="PS00678">
    <property type="entry name" value="WD_REPEATS_1"/>
    <property type="match status" value="1"/>
</dbReference>
<keyword evidence="5" id="KW-0539">Nucleus</keyword>
<dbReference type="Pfam" id="PF00400">
    <property type="entry name" value="WD40"/>
    <property type="match status" value="3"/>
</dbReference>
<keyword evidence="3" id="KW-0677">Repeat</keyword>
<dbReference type="PROSITE" id="PS50294">
    <property type="entry name" value="WD_REPEATS_REGION"/>
    <property type="match status" value="1"/>
</dbReference>
<keyword evidence="2 4" id="KW-0853">WD repeat</keyword>
<evidence type="ECO:0000313" key="8">
    <source>
        <dbReference type="EMBL" id="KAK0537547.1"/>
    </source>
</evidence>